<comment type="caution">
    <text evidence="1">The sequence shown here is derived from an EMBL/GenBank/DDBJ whole genome shotgun (WGS) entry which is preliminary data.</text>
</comment>
<dbReference type="InterPro" id="IPR029063">
    <property type="entry name" value="SAM-dependent_MTases_sf"/>
</dbReference>
<sequence length="468" mass="52255">MWPALVGCLARAQWQAVPVQEPPEEILAQRAANTLRASLDDLGARHSLLVSEEDLRQILDDHLEIPREADAGWESPPRRTERGAACSVSGWRRPLCTPPTTELCVERLLPLLLREVHHAMSFVQDQVKVLDAVARVTGTSERLTTPPISGRAFAAVGALESVLNLFLGLFERVDFNPKLGACLVTAMGQKIREALLTALQDHKALSAGLREIRWELAAFGRLAHARYGSQWHSDTALFVARGAGWALYRLARLDEYFATRLYSTESAEGLLQPELTELDTTKPTDWAMELRTALHTGGELWHLDKGLLRFLLANVLRQNERLCDLGAFGGHYAEWLNDTGLVRAWAFDGLEDVEELTEGRVRFARLDQPLHLEGCDVVLCLEVLEHIPREQEATALQNLKTALRALVVSWAPPWQPGPGHVNGRSPQEAWQLIEKATGMMRSPELTELAQAKSTVPWIRESVAIFLRE</sequence>
<dbReference type="Gene3D" id="3.40.50.150">
    <property type="entry name" value="Vaccinia Virus protein VP39"/>
    <property type="match status" value="1"/>
</dbReference>
<dbReference type="CDD" id="cd02440">
    <property type="entry name" value="AdoMet_MTases"/>
    <property type="match status" value="1"/>
</dbReference>
<accession>A0AA36JR92</accession>
<keyword evidence="2" id="KW-1185">Reference proteome</keyword>
<dbReference type="SUPFAM" id="SSF53335">
    <property type="entry name" value="S-adenosyl-L-methionine-dependent methyltransferases"/>
    <property type="match status" value="1"/>
</dbReference>
<protein>
    <submittedName>
        <fullName evidence="1">Uncharacterized protein</fullName>
    </submittedName>
</protein>
<dbReference type="EMBL" id="CAUJNA010003780">
    <property type="protein sequence ID" value="CAJ1409689.1"/>
    <property type="molecule type" value="Genomic_DNA"/>
</dbReference>
<proteinExistence type="predicted"/>
<reference evidence="1" key="1">
    <citation type="submission" date="2023-08" db="EMBL/GenBank/DDBJ databases">
        <authorList>
            <person name="Chen Y."/>
            <person name="Shah S."/>
            <person name="Dougan E. K."/>
            <person name="Thang M."/>
            <person name="Chan C."/>
        </authorList>
    </citation>
    <scope>NUCLEOTIDE SEQUENCE</scope>
</reference>
<organism evidence="1 2">
    <name type="scientific">Effrenium voratum</name>
    <dbReference type="NCBI Taxonomy" id="2562239"/>
    <lineage>
        <taxon>Eukaryota</taxon>
        <taxon>Sar</taxon>
        <taxon>Alveolata</taxon>
        <taxon>Dinophyceae</taxon>
        <taxon>Suessiales</taxon>
        <taxon>Symbiodiniaceae</taxon>
        <taxon>Effrenium</taxon>
    </lineage>
</organism>
<evidence type="ECO:0000313" key="1">
    <source>
        <dbReference type="EMBL" id="CAJ1409689.1"/>
    </source>
</evidence>
<gene>
    <name evidence="1" type="ORF">EVOR1521_LOCUS30714</name>
</gene>
<evidence type="ECO:0000313" key="2">
    <source>
        <dbReference type="Proteomes" id="UP001178507"/>
    </source>
</evidence>
<dbReference type="Proteomes" id="UP001178507">
    <property type="component" value="Unassembled WGS sequence"/>
</dbReference>
<dbReference type="AlphaFoldDB" id="A0AA36JR92"/>
<name>A0AA36JR92_9DINO</name>